<dbReference type="InterPro" id="IPR002976">
    <property type="entry name" value="Plant_Gprotein_alpha"/>
</dbReference>
<keyword evidence="1 9" id="KW-0479">Metal-binding</keyword>
<dbReference type="InterPro" id="IPR001019">
    <property type="entry name" value="Gprotein_alpha_su"/>
</dbReference>
<dbReference type="Gene3D" id="3.40.50.300">
    <property type="entry name" value="P-loop containing nucleotide triphosphate hydrolases"/>
    <property type="match status" value="1"/>
</dbReference>
<accession>A0AAD3THZ1</accession>
<comment type="subunit">
    <text evidence="9">G proteins are composed of 3 units; alpha, beta and gamma. The alpha chain contains the guanine nucleotide binding site.</text>
</comment>
<sequence length="133" mass="16065">MLYEDKNNNRMMEAKELSEWVLKQPCFEKTSFFLFLKKFDLFEKKILEVPLNVCDWFKDYQSVSTGKQEIEHAYEFVNKKFEELYYQSTAPDHVDRRFKIYRTTAPDQKLVSKILKSVDETLRRRTLFEAGLL</sequence>
<dbReference type="PRINTS" id="PR01242">
    <property type="entry name" value="GPROTEINAPLT"/>
</dbReference>
<dbReference type="GO" id="GO:0046872">
    <property type="term" value="F:metal ion binding"/>
    <property type="evidence" value="ECO:0007669"/>
    <property type="project" value="UniProtKB-UniRule"/>
</dbReference>
<dbReference type="FunFam" id="3.40.50.300:FF:000692">
    <property type="entry name" value="Guanine nucleotide-binding protein subunit alpha"/>
    <property type="match status" value="1"/>
</dbReference>
<dbReference type="GO" id="GO:0005737">
    <property type="term" value="C:cytoplasm"/>
    <property type="evidence" value="ECO:0007669"/>
    <property type="project" value="TreeGrafter"/>
</dbReference>
<evidence type="ECO:0000313" key="10">
    <source>
        <dbReference type="EMBL" id="GMH30245.1"/>
    </source>
</evidence>
<reference evidence="10" key="1">
    <citation type="submission" date="2023-05" db="EMBL/GenBank/DDBJ databases">
        <title>Nepenthes gracilis genome sequencing.</title>
        <authorList>
            <person name="Fukushima K."/>
        </authorList>
    </citation>
    <scope>NUCLEOTIDE SEQUENCE</scope>
    <source>
        <strain evidence="10">SING2019-196</strain>
    </source>
</reference>
<dbReference type="InterPro" id="IPR027417">
    <property type="entry name" value="P-loop_NTPase"/>
</dbReference>
<dbReference type="PROSITE" id="PS51882">
    <property type="entry name" value="G_ALPHA"/>
    <property type="match status" value="1"/>
</dbReference>
<keyword evidence="9" id="KW-1003">Cell membrane</keyword>
<dbReference type="PANTHER" id="PTHR10218:SF302">
    <property type="entry name" value="GUANINE NUCLEOTIDE-BINDING PROTEIN ALPHA-5 SUBUNIT"/>
    <property type="match status" value="1"/>
</dbReference>
<proteinExistence type="inferred from homology"/>
<evidence type="ECO:0000256" key="8">
    <source>
        <dbReference type="PIRSR" id="PIRSR601019-1"/>
    </source>
</evidence>
<dbReference type="AlphaFoldDB" id="A0AAD3THZ1"/>
<name>A0AAD3THZ1_NEPGR</name>
<keyword evidence="7 9" id="KW-0449">Lipoprotein</keyword>
<comment type="caution">
    <text evidence="10">The sequence shown here is derived from an EMBL/GenBank/DDBJ whole genome shotgun (WGS) entry which is preliminary data.</text>
</comment>
<comment type="similarity">
    <text evidence="9">Belongs to the G-alpha family.</text>
</comment>
<dbReference type="GO" id="GO:0005525">
    <property type="term" value="F:GTP binding"/>
    <property type="evidence" value="ECO:0007669"/>
    <property type="project" value="UniProtKB-UniRule"/>
</dbReference>
<dbReference type="Proteomes" id="UP001279734">
    <property type="component" value="Unassembled WGS sequence"/>
</dbReference>
<organism evidence="10 11">
    <name type="scientific">Nepenthes gracilis</name>
    <name type="common">Slender pitcher plant</name>
    <dbReference type="NCBI Taxonomy" id="150966"/>
    <lineage>
        <taxon>Eukaryota</taxon>
        <taxon>Viridiplantae</taxon>
        <taxon>Streptophyta</taxon>
        <taxon>Embryophyta</taxon>
        <taxon>Tracheophyta</taxon>
        <taxon>Spermatophyta</taxon>
        <taxon>Magnoliopsida</taxon>
        <taxon>eudicotyledons</taxon>
        <taxon>Gunneridae</taxon>
        <taxon>Pentapetalae</taxon>
        <taxon>Caryophyllales</taxon>
        <taxon>Nepenthaceae</taxon>
        <taxon>Nepenthes</taxon>
    </lineage>
</organism>
<dbReference type="GO" id="GO:0007188">
    <property type="term" value="P:adenylate cyclase-modulating G protein-coupled receptor signaling pathway"/>
    <property type="evidence" value="ECO:0007669"/>
    <property type="project" value="UniProtKB-UniRule"/>
</dbReference>
<comment type="subcellular location">
    <subcellularLocation>
        <location evidence="9">Cell membrane</location>
    </subcellularLocation>
</comment>
<dbReference type="SMART" id="SM00275">
    <property type="entry name" value="G_alpha"/>
    <property type="match status" value="1"/>
</dbReference>
<protein>
    <recommendedName>
        <fullName evidence="9">Guanine nucleotide-binding protein alpha subunit</fullName>
        <shortName evidence="9">GP-alpha</shortName>
    </recommendedName>
</protein>
<dbReference type="GO" id="GO:0031683">
    <property type="term" value="F:G-protein beta/gamma-subunit complex binding"/>
    <property type="evidence" value="ECO:0007669"/>
    <property type="project" value="UniProtKB-UniRule"/>
</dbReference>
<keyword evidence="4 8" id="KW-0342">GTP-binding</keyword>
<evidence type="ECO:0000313" key="11">
    <source>
        <dbReference type="Proteomes" id="UP001279734"/>
    </source>
</evidence>
<keyword evidence="2 8" id="KW-0547">Nucleotide-binding</keyword>
<dbReference type="GO" id="GO:0003924">
    <property type="term" value="F:GTPase activity"/>
    <property type="evidence" value="ECO:0007669"/>
    <property type="project" value="InterPro"/>
</dbReference>
<gene>
    <name evidence="10" type="ORF">Nepgr_032088</name>
</gene>
<evidence type="ECO:0000256" key="3">
    <source>
        <dbReference type="ARBA" id="ARBA00022842"/>
    </source>
</evidence>
<evidence type="ECO:0000256" key="2">
    <source>
        <dbReference type="ARBA" id="ARBA00022741"/>
    </source>
</evidence>
<comment type="domain">
    <text evidence="9">The helical domain is required for self-activation.</text>
</comment>
<keyword evidence="9" id="KW-0519">Myristate</keyword>
<evidence type="ECO:0000256" key="4">
    <source>
        <dbReference type="ARBA" id="ARBA00023134"/>
    </source>
</evidence>
<keyword evidence="11" id="KW-1185">Reference proteome</keyword>
<dbReference type="GO" id="GO:0005834">
    <property type="term" value="C:heterotrimeric G-protein complex"/>
    <property type="evidence" value="ECO:0007669"/>
    <property type="project" value="UniProtKB-UniRule"/>
</dbReference>
<dbReference type="GO" id="GO:0001664">
    <property type="term" value="F:G protein-coupled receptor binding"/>
    <property type="evidence" value="ECO:0007669"/>
    <property type="project" value="UniProtKB-UniRule"/>
</dbReference>
<comment type="function">
    <text evidence="9">Guanine nucleotide-binding proteins (G proteins) are involved as modulators or transducers in various transmembrane signaling systems.</text>
</comment>
<evidence type="ECO:0000256" key="5">
    <source>
        <dbReference type="ARBA" id="ARBA00023139"/>
    </source>
</evidence>
<dbReference type="InterPro" id="IPR018247">
    <property type="entry name" value="EF_Hand_1_Ca_BS"/>
</dbReference>
<keyword evidence="9" id="KW-0472">Membrane</keyword>
<evidence type="ECO:0000256" key="9">
    <source>
        <dbReference type="RuleBase" id="RU368109"/>
    </source>
</evidence>
<evidence type="ECO:0000256" key="1">
    <source>
        <dbReference type="ARBA" id="ARBA00022723"/>
    </source>
</evidence>
<dbReference type="Pfam" id="PF00503">
    <property type="entry name" value="G-alpha"/>
    <property type="match status" value="1"/>
</dbReference>
<dbReference type="SUPFAM" id="SSF52540">
    <property type="entry name" value="P-loop containing nucleoside triphosphate hydrolases"/>
    <property type="match status" value="1"/>
</dbReference>
<evidence type="ECO:0000256" key="7">
    <source>
        <dbReference type="ARBA" id="ARBA00023288"/>
    </source>
</evidence>
<keyword evidence="5 9" id="KW-0564">Palmitate</keyword>
<dbReference type="PANTHER" id="PTHR10218">
    <property type="entry name" value="GTP-BINDING PROTEIN ALPHA SUBUNIT"/>
    <property type="match status" value="1"/>
</dbReference>
<evidence type="ECO:0000256" key="6">
    <source>
        <dbReference type="ARBA" id="ARBA00023224"/>
    </source>
</evidence>
<keyword evidence="3 9" id="KW-0460">Magnesium</keyword>
<dbReference type="PROSITE" id="PS00018">
    <property type="entry name" value="EF_HAND_1"/>
    <property type="match status" value="1"/>
</dbReference>
<dbReference type="EMBL" id="BSYO01000038">
    <property type="protein sequence ID" value="GMH30245.1"/>
    <property type="molecule type" value="Genomic_DNA"/>
</dbReference>
<keyword evidence="6 9" id="KW-0807">Transducer</keyword>
<feature type="binding site" evidence="8">
    <location>
        <position position="105"/>
    </location>
    <ligand>
        <name>GTP</name>
        <dbReference type="ChEBI" id="CHEBI:37565"/>
    </ligand>
</feature>